<dbReference type="AlphaFoldDB" id="A0ABD0KC43"/>
<evidence type="ECO:0000313" key="1">
    <source>
        <dbReference type="EMBL" id="KAK7484688.1"/>
    </source>
</evidence>
<dbReference type="Proteomes" id="UP001519460">
    <property type="component" value="Unassembled WGS sequence"/>
</dbReference>
<dbReference type="EMBL" id="JACVVK020000206">
    <property type="protein sequence ID" value="KAK7484688.1"/>
    <property type="molecule type" value="Genomic_DNA"/>
</dbReference>
<proteinExistence type="predicted"/>
<evidence type="ECO:0000313" key="2">
    <source>
        <dbReference type="Proteomes" id="UP001519460"/>
    </source>
</evidence>
<accession>A0ABD0KC43</accession>
<gene>
    <name evidence="1" type="ORF">BaRGS_00024096</name>
</gene>
<keyword evidence="2" id="KW-1185">Reference proteome</keyword>
<name>A0ABD0KC43_9CAEN</name>
<reference evidence="1 2" key="1">
    <citation type="journal article" date="2023" name="Sci. Data">
        <title>Genome assembly of the Korean intertidal mud-creeper Batillaria attramentaria.</title>
        <authorList>
            <person name="Patra A.K."/>
            <person name="Ho P.T."/>
            <person name="Jun S."/>
            <person name="Lee S.J."/>
            <person name="Kim Y."/>
            <person name="Won Y.J."/>
        </authorList>
    </citation>
    <scope>NUCLEOTIDE SEQUENCE [LARGE SCALE GENOMIC DNA]</scope>
    <source>
        <strain evidence="1">Wonlab-2016</strain>
    </source>
</reference>
<sequence length="122" mass="13138">MHIYRAGTGLSLKAYSSTGRHTHTCEKQTVLPGCTEAEMYTDSESGWRDPTETSLVMDVTVRAPDGVNAVHSHSPVLSSPPQVVFIACTTAIKGTFVLSALRAERLSYPIAGESVSLWDNLA</sequence>
<protein>
    <submittedName>
        <fullName evidence="1">Uncharacterized protein</fullName>
    </submittedName>
</protein>
<organism evidence="1 2">
    <name type="scientific">Batillaria attramentaria</name>
    <dbReference type="NCBI Taxonomy" id="370345"/>
    <lineage>
        <taxon>Eukaryota</taxon>
        <taxon>Metazoa</taxon>
        <taxon>Spiralia</taxon>
        <taxon>Lophotrochozoa</taxon>
        <taxon>Mollusca</taxon>
        <taxon>Gastropoda</taxon>
        <taxon>Caenogastropoda</taxon>
        <taxon>Sorbeoconcha</taxon>
        <taxon>Cerithioidea</taxon>
        <taxon>Batillariidae</taxon>
        <taxon>Batillaria</taxon>
    </lineage>
</organism>
<comment type="caution">
    <text evidence="1">The sequence shown here is derived from an EMBL/GenBank/DDBJ whole genome shotgun (WGS) entry which is preliminary data.</text>
</comment>